<keyword evidence="3" id="KW-1185">Reference proteome</keyword>
<name>A0A5C6AVA3_9BACT</name>
<feature type="region of interest" description="Disordered" evidence="1">
    <location>
        <begin position="37"/>
        <end position="60"/>
    </location>
</feature>
<comment type="caution">
    <text evidence="2">The sequence shown here is derived from an EMBL/GenBank/DDBJ whole genome shotgun (WGS) entry which is preliminary data.</text>
</comment>
<dbReference type="InterPro" id="IPR029063">
    <property type="entry name" value="SAM-dependent_MTases_sf"/>
</dbReference>
<keyword evidence="2" id="KW-0489">Methyltransferase</keyword>
<proteinExistence type="predicted"/>
<sequence>MLTDRRIAPGGDRRYILLARHRLMTEKPNPWANAIAKSQSRAVPSPELPSETPPPNDGPSFAMMTCAHGAEGLVKEQIAEAGWRLAFSRPGFVTAKHDRELPPPTGIFIRTCCRSLGNAKGDQGDSLIEQLFQSVESVRLPIDQLHVWPRDRAPIGRFDFEPEIDEVAKAVAARILQLAPENLFRCATANQIAQPSESILDVVLVDPSEWFFGIHTATHWPSRWPGGIQPVAPEFEPISRAYYKAAEAITWSGFDLRPGDLAVEVGSAPGGACGRLLEMGLNVIGIDPAEMDPRIAEHPRFQHFATRAGDLPRRVYRDAKWLLVDSNVKPDATLSTVRNIVDSRETNIRGCLITMKLGNYSRADQIPRWCDEVMRWKPKQLEVRQLARNRCEVCFAVSW</sequence>
<dbReference type="PANTHER" id="PTHR37524:SF2">
    <property type="entry name" value="RIBOSOMAL RNA METHYLTRANSFERASE FTSJ DOMAIN-CONTAINING PROTEIN"/>
    <property type="match status" value="1"/>
</dbReference>
<evidence type="ECO:0000313" key="3">
    <source>
        <dbReference type="Proteomes" id="UP000316213"/>
    </source>
</evidence>
<dbReference type="GO" id="GO:0032259">
    <property type="term" value="P:methylation"/>
    <property type="evidence" value="ECO:0007669"/>
    <property type="project" value="UniProtKB-KW"/>
</dbReference>
<dbReference type="AlphaFoldDB" id="A0A5C6AVA3"/>
<reference evidence="2 3" key="1">
    <citation type="submission" date="2019-02" db="EMBL/GenBank/DDBJ databases">
        <title>Deep-cultivation of Planctomycetes and their phenomic and genomic characterization uncovers novel biology.</title>
        <authorList>
            <person name="Wiegand S."/>
            <person name="Jogler M."/>
            <person name="Boedeker C."/>
            <person name="Pinto D."/>
            <person name="Vollmers J."/>
            <person name="Rivas-Marin E."/>
            <person name="Kohn T."/>
            <person name="Peeters S.H."/>
            <person name="Heuer A."/>
            <person name="Rast P."/>
            <person name="Oberbeckmann S."/>
            <person name="Bunk B."/>
            <person name="Jeske O."/>
            <person name="Meyerdierks A."/>
            <person name="Storesund J.E."/>
            <person name="Kallscheuer N."/>
            <person name="Luecker S."/>
            <person name="Lage O.M."/>
            <person name="Pohl T."/>
            <person name="Merkel B.J."/>
            <person name="Hornburger P."/>
            <person name="Mueller R.-W."/>
            <person name="Bruemmer F."/>
            <person name="Labrenz M."/>
            <person name="Spormann A.M."/>
            <person name="Op Den Camp H."/>
            <person name="Overmann J."/>
            <person name="Amann R."/>
            <person name="Jetten M.S.M."/>
            <person name="Mascher T."/>
            <person name="Medema M.H."/>
            <person name="Devos D.P."/>
            <person name="Kaster A.-K."/>
            <person name="Ovreas L."/>
            <person name="Rohde M."/>
            <person name="Galperin M.Y."/>
            <person name="Jogler C."/>
        </authorList>
    </citation>
    <scope>NUCLEOTIDE SEQUENCE [LARGE SCALE GENOMIC DNA]</scope>
    <source>
        <strain evidence="2 3">Pla100</strain>
    </source>
</reference>
<dbReference type="Proteomes" id="UP000316213">
    <property type="component" value="Unassembled WGS sequence"/>
</dbReference>
<protein>
    <submittedName>
        <fullName evidence="2">Putative 23S rRNA ribose 2'-O-ribose methyltransferase</fullName>
    </submittedName>
</protein>
<gene>
    <name evidence="2" type="ORF">Pla100_00570</name>
</gene>
<evidence type="ECO:0000313" key="2">
    <source>
        <dbReference type="EMBL" id="TWU03139.1"/>
    </source>
</evidence>
<dbReference type="GO" id="GO:0008168">
    <property type="term" value="F:methyltransferase activity"/>
    <property type="evidence" value="ECO:0007669"/>
    <property type="project" value="UniProtKB-KW"/>
</dbReference>
<accession>A0A5C6AVA3</accession>
<organism evidence="2 3">
    <name type="scientific">Neorhodopirellula pilleata</name>
    <dbReference type="NCBI Taxonomy" id="2714738"/>
    <lineage>
        <taxon>Bacteria</taxon>
        <taxon>Pseudomonadati</taxon>
        <taxon>Planctomycetota</taxon>
        <taxon>Planctomycetia</taxon>
        <taxon>Pirellulales</taxon>
        <taxon>Pirellulaceae</taxon>
        <taxon>Neorhodopirellula</taxon>
    </lineage>
</organism>
<dbReference type="EMBL" id="SJPM01000001">
    <property type="protein sequence ID" value="TWU03139.1"/>
    <property type="molecule type" value="Genomic_DNA"/>
</dbReference>
<dbReference type="PANTHER" id="PTHR37524">
    <property type="entry name" value="RIBOSOMAL RNA LARGE SUBUNIT METHYLTRANSFERASE M"/>
    <property type="match status" value="1"/>
</dbReference>
<evidence type="ECO:0000256" key="1">
    <source>
        <dbReference type="SAM" id="MobiDB-lite"/>
    </source>
</evidence>
<keyword evidence="2" id="KW-0808">Transferase</keyword>
<dbReference type="Gene3D" id="3.40.50.150">
    <property type="entry name" value="Vaccinia Virus protein VP39"/>
    <property type="match status" value="1"/>
</dbReference>
<dbReference type="SUPFAM" id="SSF53335">
    <property type="entry name" value="S-adenosyl-L-methionine-dependent methyltransferases"/>
    <property type="match status" value="1"/>
</dbReference>